<proteinExistence type="predicted"/>
<dbReference type="AlphaFoldDB" id="A0AAW2F6W6"/>
<name>A0AAW2F6W6_9HYME</name>
<keyword evidence="2" id="KW-1185">Reference proteome</keyword>
<organism evidence="1 2">
    <name type="scientific">Cardiocondyla obscurior</name>
    <dbReference type="NCBI Taxonomy" id="286306"/>
    <lineage>
        <taxon>Eukaryota</taxon>
        <taxon>Metazoa</taxon>
        <taxon>Ecdysozoa</taxon>
        <taxon>Arthropoda</taxon>
        <taxon>Hexapoda</taxon>
        <taxon>Insecta</taxon>
        <taxon>Pterygota</taxon>
        <taxon>Neoptera</taxon>
        <taxon>Endopterygota</taxon>
        <taxon>Hymenoptera</taxon>
        <taxon>Apocrita</taxon>
        <taxon>Aculeata</taxon>
        <taxon>Formicoidea</taxon>
        <taxon>Formicidae</taxon>
        <taxon>Myrmicinae</taxon>
        <taxon>Cardiocondyla</taxon>
    </lineage>
</organism>
<evidence type="ECO:0000313" key="2">
    <source>
        <dbReference type="Proteomes" id="UP001430953"/>
    </source>
</evidence>
<reference evidence="1 2" key="1">
    <citation type="submission" date="2023-03" db="EMBL/GenBank/DDBJ databases">
        <title>High recombination rates correlate with genetic variation in Cardiocondyla obscurior ants.</title>
        <authorList>
            <person name="Errbii M."/>
        </authorList>
    </citation>
    <scope>NUCLEOTIDE SEQUENCE [LARGE SCALE GENOMIC DNA]</scope>
    <source>
        <strain evidence="1">Alpha-2009</strain>
        <tissue evidence="1">Whole body</tissue>
    </source>
</reference>
<sequence length="255" mass="29883">MTTDDVSIRDIIPILERNVNVLKLEAHGSDIDIKFRDTLELFNVLSCNLTIKFQSLFYLSENYICPKNFKQCINRFILIWKVMKNKAFERRSKVQMISHTQSEMPLSLLLEKIKQERLLTRKLLCTHEAKYSDEYLAKCYVLLNEIDDLIRNLERSDDKLRQYKATSDLNRFLVKLDTIIDEYVSTSEISLIDKSKCEKLDAFPIVAKLLTGELLNDEIMDPKRVLAENIPKKPVFIIKVKRKTDIPSMVVEEMM</sequence>
<comment type="caution">
    <text evidence="1">The sequence shown here is derived from an EMBL/GenBank/DDBJ whole genome shotgun (WGS) entry which is preliminary data.</text>
</comment>
<evidence type="ECO:0000313" key="1">
    <source>
        <dbReference type="EMBL" id="KAL0110618.1"/>
    </source>
</evidence>
<gene>
    <name evidence="1" type="ORF">PUN28_013894</name>
</gene>
<protein>
    <submittedName>
        <fullName evidence="1">Uncharacterized protein</fullName>
    </submittedName>
</protein>
<dbReference type="Proteomes" id="UP001430953">
    <property type="component" value="Unassembled WGS sequence"/>
</dbReference>
<accession>A0AAW2F6W6</accession>
<dbReference type="EMBL" id="JADYXP020000014">
    <property type="protein sequence ID" value="KAL0110618.1"/>
    <property type="molecule type" value="Genomic_DNA"/>
</dbReference>